<proteinExistence type="predicted"/>
<sequence>MILSIRVVFKSQVLSQVSAAVQNSGRQAERLNDRPLQSLTTRFFYRFFKRSKILTVKLTGFT</sequence>
<evidence type="ECO:0000313" key="2">
    <source>
        <dbReference type="Proteomes" id="UP000276133"/>
    </source>
</evidence>
<name>A0A3M7S942_BRAPC</name>
<comment type="caution">
    <text evidence="1">The sequence shown here is derived from an EMBL/GenBank/DDBJ whole genome shotgun (WGS) entry which is preliminary data.</text>
</comment>
<dbReference type="Proteomes" id="UP000276133">
    <property type="component" value="Unassembled WGS sequence"/>
</dbReference>
<gene>
    <name evidence="1" type="ORF">BpHYR1_054155</name>
</gene>
<dbReference type="AlphaFoldDB" id="A0A3M7S942"/>
<dbReference type="EMBL" id="REGN01001830">
    <property type="protein sequence ID" value="RNA32219.1"/>
    <property type="molecule type" value="Genomic_DNA"/>
</dbReference>
<keyword evidence="2" id="KW-1185">Reference proteome</keyword>
<reference evidence="1 2" key="1">
    <citation type="journal article" date="2018" name="Sci. Rep.">
        <title>Genomic signatures of local adaptation to the degree of environmental predictability in rotifers.</title>
        <authorList>
            <person name="Franch-Gras L."/>
            <person name="Hahn C."/>
            <person name="Garcia-Roger E.M."/>
            <person name="Carmona M.J."/>
            <person name="Serra M."/>
            <person name="Gomez A."/>
        </authorList>
    </citation>
    <scope>NUCLEOTIDE SEQUENCE [LARGE SCALE GENOMIC DNA]</scope>
    <source>
        <strain evidence="1">HYR1</strain>
    </source>
</reference>
<evidence type="ECO:0000313" key="1">
    <source>
        <dbReference type="EMBL" id="RNA32219.1"/>
    </source>
</evidence>
<accession>A0A3M7S942</accession>
<protein>
    <submittedName>
        <fullName evidence="1">Uncharacterized protein</fullName>
    </submittedName>
</protein>
<organism evidence="1 2">
    <name type="scientific">Brachionus plicatilis</name>
    <name type="common">Marine rotifer</name>
    <name type="synonym">Brachionus muelleri</name>
    <dbReference type="NCBI Taxonomy" id="10195"/>
    <lineage>
        <taxon>Eukaryota</taxon>
        <taxon>Metazoa</taxon>
        <taxon>Spiralia</taxon>
        <taxon>Gnathifera</taxon>
        <taxon>Rotifera</taxon>
        <taxon>Eurotatoria</taxon>
        <taxon>Monogononta</taxon>
        <taxon>Pseudotrocha</taxon>
        <taxon>Ploima</taxon>
        <taxon>Brachionidae</taxon>
        <taxon>Brachionus</taxon>
    </lineage>
</organism>